<evidence type="ECO:0000256" key="1">
    <source>
        <dbReference type="ARBA" id="ARBA00005495"/>
    </source>
</evidence>
<keyword evidence="4" id="KW-0456">Lyase</keyword>
<dbReference type="InterPro" id="IPR011057">
    <property type="entry name" value="Mss4-like_sf"/>
</dbReference>
<dbReference type="SUPFAM" id="SSF51316">
    <property type="entry name" value="Mss4-like"/>
    <property type="match status" value="1"/>
</dbReference>
<dbReference type="PANTHER" id="PTHR33337">
    <property type="entry name" value="GFA DOMAIN-CONTAINING PROTEIN"/>
    <property type="match status" value="1"/>
</dbReference>
<dbReference type="PANTHER" id="PTHR33337:SF44">
    <property type="entry name" value="DUF636 DOMAIN PROTEIN (AFU_ORTHOLOGUE AFUA_1G09754)"/>
    <property type="match status" value="1"/>
</dbReference>
<feature type="domain" description="CENP-V/GFA" evidence="5">
    <location>
        <begin position="58"/>
        <end position="197"/>
    </location>
</feature>
<dbReference type="Proteomes" id="UP000521872">
    <property type="component" value="Unassembled WGS sequence"/>
</dbReference>
<comment type="caution">
    <text evidence="6">The sequence shown here is derived from an EMBL/GenBank/DDBJ whole genome shotgun (WGS) entry which is preliminary data.</text>
</comment>
<name>A0A8H4VR22_9AGAR</name>
<dbReference type="GO" id="GO:0046872">
    <property type="term" value="F:metal ion binding"/>
    <property type="evidence" value="ECO:0007669"/>
    <property type="project" value="UniProtKB-KW"/>
</dbReference>
<keyword evidence="7" id="KW-1185">Reference proteome</keyword>
<organism evidence="6 7">
    <name type="scientific">Agrocybe pediades</name>
    <dbReference type="NCBI Taxonomy" id="84607"/>
    <lineage>
        <taxon>Eukaryota</taxon>
        <taxon>Fungi</taxon>
        <taxon>Dikarya</taxon>
        <taxon>Basidiomycota</taxon>
        <taxon>Agaricomycotina</taxon>
        <taxon>Agaricomycetes</taxon>
        <taxon>Agaricomycetidae</taxon>
        <taxon>Agaricales</taxon>
        <taxon>Agaricineae</taxon>
        <taxon>Strophariaceae</taxon>
        <taxon>Agrocybe</taxon>
    </lineage>
</organism>
<comment type="similarity">
    <text evidence="1">Belongs to the Gfa family.</text>
</comment>
<evidence type="ECO:0000256" key="4">
    <source>
        <dbReference type="ARBA" id="ARBA00023239"/>
    </source>
</evidence>
<evidence type="ECO:0000256" key="2">
    <source>
        <dbReference type="ARBA" id="ARBA00022723"/>
    </source>
</evidence>
<protein>
    <recommendedName>
        <fullName evidence="5">CENP-V/GFA domain-containing protein</fullName>
    </recommendedName>
</protein>
<dbReference type="InterPro" id="IPR006913">
    <property type="entry name" value="CENP-V/GFA"/>
</dbReference>
<dbReference type="Gene3D" id="3.90.1590.10">
    <property type="entry name" value="glutathione-dependent formaldehyde- activating enzyme (gfa)"/>
    <property type="match status" value="1"/>
</dbReference>
<keyword evidence="3" id="KW-0862">Zinc</keyword>
<accession>A0A8H4VR22</accession>
<evidence type="ECO:0000259" key="5">
    <source>
        <dbReference type="PROSITE" id="PS51891"/>
    </source>
</evidence>
<dbReference type="EMBL" id="JAACJL010000030">
    <property type="protein sequence ID" value="KAF4617205.1"/>
    <property type="molecule type" value="Genomic_DNA"/>
</dbReference>
<proteinExistence type="inferred from homology"/>
<evidence type="ECO:0000256" key="3">
    <source>
        <dbReference type="ARBA" id="ARBA00022833"/>
    </source>
</evidence>
<dbReference type="AlphaFoldDB" id="A0A8H4VR22"/>
<dbReference type="GO" id="GO:0016846">
    <property type="term" value="F:carbon-sulfur lyase activity"/>
    <property type="evidence" value="ECO:0007669"/>
    <property type="project" value="InterPro"/>
</dbReference>
<reference evidence="6 7" key="1">
    <citation type="submission" date="2019-12" db="EMBL/GenBank/DDBJ databases">
        <authorList>
            <person name="Floudas D."/>
            <person name="Bentzer J."/>
            <person name="Ahren D."/>
            <person name="Johansson T."/>
            <person name="Persson P."/>
            <person name="Tunlid A."/>
        </authorList>
    </citation>
    <scope>NUCLEOTIDE SEQUENCE [LARGE SCALE GENOMIC DNA]</scope>
    <source>
        <strain evidence="6 7">CBS 102.39</strain>
    </source>
</reference>
<dbReference type="Pfam" id="PF04828">
    <property type="entry name" value="GFA"/>
    <property type="match status" value="1"/>
</dbReference>
<evidence type="ECO:0000313" key="6">
    <source>
        <dbReference type="EMBL" id="KAF4617205.1"/>
    </source>
</evidence>
<sequence length="216" mass="24082">MCLNLFKVAESIRRRPTPTLSFYFLPFNKPTCTPRLARRSVNTAKPYPAYSSTMPVELHGSCHCGAVKFSVESSTPVPYQLCLCSICRKVGGAGGSINLGGISKSLKVEGKENISVYKAVLNRGTPQEKIASSERNFCKKCSAMLWLYDKSWPELIHPFASAIDSPELESPKKMVCIQLQSKPAWVRLPEGEKDVYDVYGDLSLEEWHKKNKAFVA</sequence>
<dbReference type="PROSITE" id="PS51891">
    <property type="entry name" value="CENP_V_GFA"/>
    <property type="match status" value="1"/>
</dbReference>
<evidence type="ECO:0000313" key="7">
    <source>
        <dbReference type="Proteomes" id="UP000521872"/>
    </source>
</evidence>
<gene>
    <name evidence="6" type="ORF">D9613_006326</name>
</gene>
<keyword evidence="2" id="KW-0479">Metal-binding</keyword>